<feature type="transmembrane region" description="Helical" evidence="1">
    <location>
        <begin position="167"/>
        <end position="186"/>
    </location>
</feature>
<accession>A0ABY4M582</accession>
<keyword evidence="1" id="KW-1133">Transmembrane helix</keyword>
<evidence type="ECO:0000313" key="2">
    <source>
        <dbReference type="EMBL" id="UQA91979.1"/>
    </source>
</evidence>
<feature type="transmembrane region" description="Helical" evidence="1">
    <location>
        <begin position="256"/>
        <end position="273"/>
    </location>
</feature>
<organism evidence="2 3">
    <name type="scientific">Streptomyces halobius</name>
    <dbReference type="NCBI Taxonomy" id="2879846"/>
    <lineage>
        <taxon>Bacteria</taxon>
        <taxon>Bacillati</taxon>
        <taxon>Actinomycetota</taxon>
        <taxon>Actinomycetes</taxon>
        <taxon>Kitasatosporales</taxon>
        <taxon>Streptomycetaceae</taxon>
        <taxon>Streptomyces</taxon>
    </lineage>
</organism>
<name>A0ABY4M582_9ACTN</name>
<protein>
    <recommendedName>
        <fullName evidence="4">Integral membrane protein</fullName>
    </recommendedName>
</protein>
<feature type="transmembrane region" description="Helical" evidence="1">
    <location>
        <begin position="230"/>
        <end position="250"/>
    </location>
</feature>
<dbReference type="RefSeq" id="WP_248862794.1">
    <property type="nucleotide sequence ID" value="NZ_CP086322.1"/>
</dbReference>
<keyword evidence="3" id="KW-1185">Reference proteome</keyword>
<sequence length="381" mass="39685">MNTSDTLLEARFRAVLRVLPAYYRQEREEEMVDTFLSDHEPLDEDTALGRPGPREVAGVLVLAVRTRLAGPGAPARYVAYGHTARLVGLFGVALLAASTAVSLLAEVAVLLAGSAQERQLVLGAFVGRSQGSTPDAFTTGWALMVELLPLGWIAAAVALGTGHRRRAAVFCAAAAVPTFVDLGQSARLGFLPSASSLAAIALVVAVTASVTMAFHPAAPRVEVSRLTSEWIPVGCFLILLAAVVAGRLVLGFDDGSYGWAFLVGGVVCLVLRVRNRDRHPDAPPLHGADPRALASGPALPAALATLGLPVLTMRLDAAALFTSTPGVPAEALVTNVAQSVAVAILEATLLVVAVRALRRESRTWPSSTAVSDYSCAPGSHP</sequence>
<proteinExistence type="predicted"/>
<keyword evidence="1" id="KW-0812">Transmembrane</keyword>
<feature type="transmembrane region" description="Helical" evidence="1">
    <location>
        <begin position="86"/>
        <end position="112"/>
    </location>
</feature>
<feature type="transmembrane region" description="Helical" evidence="1">
    <location>
        <begin position="198"/>
        <end position="218"/>
    </location>
</feature>
<gene>
    <name evidence="2" type="ORF">K9S39_09065</name>
</gene>
<dbReference type="Proteomes" id="UP000830115">
    <property type="component" value="Chromosome"/>
</dbReference>
<feature type="transmembrane region" description="Helical" evidence="1">
    <location>
        <begin position="332"/>
        <end position="354"/>
    </location>
</feature>
<evidence type="ECO:0000313" key="3">
    <source>
        <dbReference type="Proteomes" id="UP000830115"/>
    </source>
</evidence>
<evidence type="ECO:0008006" key="4">
    <source>
        <dbReference type="Google" id="ProtNLM"/>
    </source>
</evidence>
<feature type="transmembrane region" description="Helical" evidence="1">
    <location>
        <begin position="141"/>
        <end position="160"/>
    </location>
</feature>
<keyword evidence="1" id="KW-0472">Membrane</keyword>
<dbReference type="EMBL" id="CP086322">
    <property type="protein sequence ID" value="UQA91979.1"/>
    <property type="molecule type" value="Genomic_DNA"/>
</dbReference>
<feature type="transmembrane region" description="Helical" evidence="1">
    <location>
        <begin position="293"/>
        <end position="312"/>
    </location>
</feature>
<evidence type="ECO:0000256" key="1">
    <source>
        <dbReference type="SAM" id="Phobius"/>
    </source>
</evidence>
<reference evidence="2" key="1">
    <citation type="submission" date="2021-10" db="EMBL/GenBank/DDBJ databases">
        <title>Streptomyces nigrumlapis sp.nov.,an antimicrobial producing actinobacterium isolated from Black Gobi rocks.</title>
        <authorList>
            <person name="Wen Y."/>
            <person name="Zhang W."/>
            <person name="Liu X.G."/>
        </authorList>
    </citation>
    <scope>NUCLEOTIDE SEQUENCE</scope>
    <source>
        <strain evidence="2">ST13-2-2</strain>
    </source>
</reference>